<reference evidence="2 3" key="1">
    <citation type="submission" date="2024-06" db="EMBL/GenBank/DDBJ databases">
        <authorList>
            <person name="Pan Q."/>
            <person name="Wen M."/>
            <person name="Jouanno E."/>
            <person name="Zahm M."/>
            <person name="Klopp C."/>
            <person name="Cabau C."/>
            <person name="Louis A."/>
            <person name="Berthelot C."/>
            <person name="Parey E."/>
            <person name="Roest Crollius H."/>
            <person name="Montfort J."/>
            <person name="Robinson-Rechavi M."/>
            <person name="Bouchez O."/>
            <person name="Lampietro C."/>
            <person name="Lopez Roques C."/>
            <person name="Donnadieu C."/>
            <person name="Postlethwait J."/>
            <person name="Bobe J."/>
            <person name="Verreycken H."/>
            <person name="Guiguen Y."/>
        </authorList>
    </citation>
    <scope>NUCLEOTIDE SEQUENCE [LARGE SCALE GENOMIC DNA]</scope>
    <source>
        <strain evidence="2">Up_M1</strain>
        <tissue evidence="2">Testis</tissue>
    </source>
</reference>
<dbReference type="AlphaFoldDB" id="A0ABD0X8F1"/>
<comment type="caution">
    <text evidence="2">The sequence shown here is derived from an EMBL/GenBank/DDBJ whole genome shotgun (WGS) entry which is preliminary data.</text>
</comment>
<evidence type="ECO:0000313" key="3">
    <source>
        <dbReference type="Proteomes" id="UP001557470"/>
    </source>
</evidence>
<accession>A0ABD0X8F1</accession>
<proteinExistence type="predicted"/>
<feature type="region of interest" description="Disordered" evidence="1">
    <location>
        <begin position="1"/>
        <end position="62"/>
    </location>
</feature>
<feature type="non-terminal residue" evidence="2">
    <location>
        <position position="1"/>
    </location>
</feature>
<name>A0ABD0X8F1_UMBPY</name>
<feature type="compositionally biased region" description="Polar residues" evidence="1">
    <location>
        <begin position="1"/>
        <end position="12"/>
    </location>
</feature>
<dbReference type="Proteomes" id="UP001557470">
    <property type="component" value="Unassembled WGS sequence"/>
</dbReference>
<gene>
    <name evidence="2" type="ORF">UPYG_G00056880</name>
</gene>
<feature type="region of interest" description="Disordered" evidence="1">
    <location>
        <begin position="235"/>
        <end position="280"/>
    </location>
</feature>
<sequence>VALHPAQSTISPSFPPGSLHPAQSTISPSFPPGSLHPAQSTISPSFPPGSLHPAQSPISPPLLDDADEEVIRIISYTHTPEHICRASSPPTHTPEHICRASSPPTHTPGSPHSYLSLNACLSLDEEQRSCCLSSQLGSPVRKRKKKQRMSPPCISVAPPSEAQVPTVTQLKDSSMYLRRRTPSFDSTSQRDSLDMEPPELRLSVPFLQLDPSSISITMDSGQSGCLLLTGSGSTLDGEGREEGGARKCQSRLGLAPNPLRRRSLVRMLSTRDGEGEDPQP</sequence>
<organism evidence="2 3">
    <name type="scientific">Umbra pygmaea</name>
    <name type="common">Eastern mudminnow</name>
    <dbReference type="NCBI Taxonomy" id="75934"/>
    <lineage>
        <taxon>Eukaryota</taxon>
        <taxon>Metazoa</taxon>
        <taxon>Chordata</taxon>
        <taxon>Craniata</taxon>
        <taxon>Vertebrata</taxon>
        <taxon>Euteleostomi</taxon>
        <taxon>Actinopterygii</taxon>
        <taxon>Neopterygii</taxon>
        <taxon>Teleostei</taxon>
        <taxon>Protacanthopterygii</taxon>
        <taxon>Esociformes</taxon>
        <taxon>Umbridae</taxon>
        <taxon>Umbra</taxon>
    </lineage>
</organism>
<dbReference type="EMBL" id="JAGEUA010000002">
    <property type="protein sequence ID" value="KAL1005266.1"/>
    <property type="molecule type" value="Genomic_DNA"/>
</dbReference>
<keyword evidence="3" id="KW-1185">Reference proteome</keyword>
<evidence type="ECO:0000256" key="1">
    <source>
        <dbReference type="SAM" id="MobiDB-lite"/>
    </source>
</evidence>
<evidence type="ECO:0000313" key="2">
    <source>
        <dbReference type="EMBL" id="KAL1005266.1"/>
    </source>
</evidence>
<protein>
    <submittedName>
        <fullName evidence="2">Uncharacterized protein</fullName>
    </submittedName>
</protein>